<proteinExistence type="predicted"/>
<evidence type="ECO:0000313" key="2">
    <source>
        <dbReference type="EMBL" id="APX13804.1"/>
    </source>
</evidence>
<feature type="transmembrane region" description="Helical" evidence="1">
    <location>
        <begin position="25"/>
        <end position="46"/>
    </location>
</feature>
<evidence type="ECO:0000256" key="1">
    <source>
        <dbReference type="SAM" id="Phobius"/>
    </source>
</evidence>
<reference evidence="2 3" key="1">
    <citation type="submission" date="2017-01" db="EMBL/GenBank/DDBJ databases">
        <title>Complete genome of Tateyamaria omphalii DOK1-4 isolated from seawater in Dokdo.</title>
        <authorList>
            <person name="Kim J.H."/>
            <person name="Chi W.-J."/>
        </authorList>
    </citation>
    <scope>NUCLEOTIDE SEQUENCE [LARGE SCALE GENOMIC DNA]</scope>
    <source>
        <strain evidence="2 3">DOK1-4</strain>
    </source>
</reference>
<keyword evidence="3" id="KW-1185">Reference proteome</keyword>
<keyword evidence="1" id="KW-0812">Transmembrane</keyword>
<organism evidence="2 3">
    <name type="scientific">Tateyamaria omphalii</name>
    <dbReference type="NCBI Taxonomy" id="299262"/>
    <lineage>
        <taxon>Bacteria</taxon>
        <taxon>Pseudomonadati</taxon>
        <taxon>Pseudomonadota</taxon>
        <taxon>Alphaproteobacteria</taxon>
        <taxon>Rhodobacterales</taxon>
        <taxon>Roseobacteraceae</taxon>
        <taxon>Tateyamaria</taxon>
    </lineage>
</organism>
<evidence type="ECO:0000313" key="3">
    <source>
        <dbReference type="Proteomes" id="UP000186336"/>
    </source>
</evidence>
<name>A0A1P8N0F6_9RHOB</name>
<dbReference type="Proteomes" id="UP000186336">
    <property type="component" value="Chromosome"/>
</dbReference>
<keyword evidence="1" id="KW-1133">Transmembrane helix</keyword>
<sequence length="109" mass="11763">MTKDRRVDDMDTPELPANLAFLRRLVTVLTIIMIGGVVTVVGLLVIRLNADPAPLHLPDQVTLPDGTTATAFTVGSDWYAVVTAGDEILIFDQVTGTLRQTIDVQMAAD</sequence>
<dbReference type="KEGG" id="tom:BWR18_09575"/>
<dbReference type="EMBL" id="CP019312">
    <property type="protein sequence ID" value="APX13804.1"/>
    <property type="molecule type" value="Genomic_DNA"/>
</dbReference>
<accession>A0A1P8N0F6</accession>
<dbReference type="InterPro" id="IPR045519">
    <property type="entry name" value="DUF6476"/>
</dbReference>
<protein>
    <submittedName>
        <fullName evidence="2">Uncharacterized protein</fullName>
    </submittedName>
</protein>
<dbReference type="STRING" id="299262.BWR18_09575"/>
<dbReference type="Pfam" id="PF20082">
    <property type="entry name" value="DUF6476"/>
    <property type="match status" value="1"/>
</dbReference>
<keyword evidence="1" id="KW-0472">Membrane</keyword>
<dbReference type="AlphaFoldDB" id="A0A1P8N0F6"/>
<gene>
    <name evidence="2" type="ORF">BWR18_09575</name>
</gene>